<dbReference type="AlphaFoldDB" id="M7TDN7"/>
<protein>
    <submittedName>
        <fullName evidence="2">Putative acid proteinase a protein</fullName>
    </submittedName>
</protein>
<dbReference type="PANTHER" id="PTHR37536:SF1">
    <property type="entry name" value="ASPERGILLOPEPSIN, PUTAITVE (AFU_ORTHOLOGUE AFUA_7G01200)"/>
    <property type="match status" value="1"/>
</dbReference>
<name>M7TDN7_EUTLA</name>
<accession>M7TDN7</accession>
<gene>
    <name evidence="2" type="ORF">UCREL1_4967</name>
</gene>
<dbReference type="OrthoDB" id="2862635at2759"/>
<dbReference type="KEGG" id="ela:UCREL1_4967"/>
<dbReference type="CDD" id="cd13426">
    <property type="entry name" value="Peptidase_G1"/>
    <property type="match status" value="1"/>
</dbReference>
<evidence type="ECO:0000313" key="3">
    <source>
        <dbReference type="Proteomes" id="UP000012174"/>
    </source>
</evidence>
<organism evidence="2 3">
    <name type="scientific">Eutypa lata (strain UCR-EL1)</name>
    <name type="common">Grapevine dieback disease fungus</name>
    <name type="synonym">Eutypa armeniacae</name>
    <dbReference type="NCBI Taxonomy" id="1287681"/>
    <lineage>
        <taxon>Eukaryota</taxon>
        <taxon>Fungi</taxon>
        <taxon>Dikarya</taxon>
        <taxon>Ascomycota</taxon>
        <taxon>Pezizomycotina</taxon>
        <taxon>Sordariomycetes</taxon>
        <taxon>Xylariomycetidae</taxon>
        <taxon>Xylariales</taxon>
        <taxon>Diatrypaceae</taxon>
        <taxon>Eutypa</taxon>
    </lineage>
</organism>
<dbReference type="HOGENOM" id="CLU_891455_0_0_1"/>
<dbReference type="Gene3D" id="2.60.120.700">
    <property type="entry name" value="Peptidase G1"/>
    <property type="match status" value="1"/>
</dbReference>
<feature type="chain" id="PRO_5004085510" evidence="1">
    <location>
        <begin position="21"/>
        <end position="312"/>
    </location>
</feature>
<dbReference type="PANTHER" id="PTHR37536">
    <property type="entry name" value="PUTATIVE (AFU_ORTHOLOGUE AFUA_3G02970)-RELATED"/>
    <property type="match status" value="1"/>
</dbReference>
<reference evidence="3" key="1">
    <citation type="journal article" date="2013" name="Genome Announc.">
        <title>Draft genome sequence of the grapevine dieback fungus Eutypa lata UCR-EL1.</title>
        <authorList>
            <person name="Blanco-Ulate B."/>
            <person name="Rolshausen P.E."/>
            <person name="Cantu D."/>
        </authorList>
    </citation>
    <scope>NUCLEOTIDE SEQUENCE [LARGE SCALE GENOMIC DNA]</scope>
    <source>
        <strain evidence="3">UCR-EL1</strain>
    </source>
</reference>
<evidence type="ECO:0000313" key="2">
    <source>
        <dbReference type="EMBL" id="EMR68016.1"/>
    </source>
</evidence>
<keyword evidence="3" id="KW-1185">Reference proteome</keyword>
<keyword evidence="1" id="KW-0732">Signal</keyword>
<dbReference type="EMBL" id="KB706316">
    <property type="protein sequence ID" value="EMR68016.1"/>
    <property type="molecule type" value="Genomic_DNA"/>
</dbReference>
<dbReference type="GO" id="GO:0006508">
    <property type="term" value="P:proteolysis"/>
    <property type="evidence" value="ECO:0007669"/>
    <property type="project" value="InterPro"/>
</dbReference>
<dbReference type="Pfam" id="PF01828">
    <property type="entry name" value="Peptidase_A4"/>
    <property type="match status" value="1"/>
</dbReference>
<dbReference type="Proteomes" id="UP000012174">
    <property type="component" value="Unassembled WGS sequence"/>
</dbReference>
<feature type="signal peptide" evidence="1">
    <location>
        <begin position="1"/>
        <end position="20"/>
    </location>
</feature>
<dbReference type="InterPro" id="IPR013320">
    <property type="entry name" value="ConA-like_dom_sf"/>
</dbReference>
<dbReference type="GO" id="GO:0070007">
    <property type="term" value="F:glutamic-type endopeptidase activity"/>
    <property type="evidence" value="ECO:0007669"/>
    <property type="project" value="InterPro"/>
</dbReference>
<dbReference type="SUPFAM" id="SSF49899">
    <property type="entry name" value="Concanavalin A-like lectins/glucanases"/>
    <property type="match status" value="1"/>
</dbReference>
<dbReference type="InterPro" id="IPR038656">
    <property type="entry name" value="Peptidase_G1_sf"/>
</dbReference>
<proteinExistence type="predicted"/>
<sequence>MICTTFTYFWLLATTSIVWASPSSSSSPPPHSRLSAARSGRRSLSKRYVDTFRAGAIIDIAQETVNFPAILSAAATWNVPWMKPNPGADLRDVSNQHEMGQWVGITGGKCDDPLGGALLQAGTDSVLTENGETIANAWIEWLPAASFALSPQNMTVNPGDSIRFSIRVDNPHSGYINIKNLSTGQTWADTLADPFPAGSGAAMCLGNGTAWFIDEWVLGVPGAKPDRERTYLPVFDNVTFSDVEARSRLGARFDLDSPSTDYWNMTQKGTKKPVTVSEPRGSDGFVLYSPEGKAWGPVLELELEGQGLAGII</sequence>
<dbReference type="InterPro" id="IPR000250">
    <property type="entry name" value="Peptidase_G1"/>
</dbReference>
<evidence type="ECO:0000256" key="1">
    <source>
        <dbReference type="SAM" id="SignalP"/>
    </source>
</evidence>